<evidence type="ECO:0000256" key="10">
    <source>
        <dbReference type="ARBA" id="ARBA00068717"/>
    </source>
</evidence>
<evidence type="ECO:0000256" key="9">
    <source>
        <dbReference type="ARBA" id="ARBA00059620"/>
    </source>
</evidence>
<keyword evidence="5 13" id="KW-1133">Transmembrane helix</keyword>
<dbReference type="Proteomes" id="UP001329430">
    <property type="component" value="Chromosome 7"/>
</dbReference>
<evidence type="ECO:0000313" key="14">
    <source>
        <dbReference type="EMBL" id="KAK5641610.1"/>
    </source>
</evidence>
<gene>
    <name evidence="14" type="ORF">RI129_010157</name>
</gene>
<evidence type="ECO:0000256" key="8">
    <source>
        <dbReference type="ARBA" id="ARBA00023136"/>
    </source>
</evidence>
<keyword evidence="7" id="KW-0443">Lipid metabolism</keyword>
<keyword evidence="15" id="KW-1185">Reference proteome</keyword>
<evidence type="ECO:0000256" key="11">
    <source>
        <dbReference type="ARBA" id="ARBA00082544"/>
    </source>
</evidence>
<evidence type="ECO:0000256" key="12">
    <source>
        <dbReference type="RuleBase" id="RU000363"/>
    </source>
</evidence>
<organism evidence="14 15">
    <name type="scientific">Pyrocoelia pectoralis</name>
    <dbReference type="NCBI Taxonomy" id="417401"/>
    <lineage>
        <taxon>Eukaryota</taxon>
        <taxon>Metazoa</taxon>
        <taxon>Ecdysozoa</taxon>
        <taxon>Arthropoda</taxon>
        <taxon>Hexapoda</taxon>
        <taxon>Insecta</taxon>
        <taxon>Pterygota</taxon>
        <taxon>Neoptera</taxon>
        <taxon>Endopterygota</taxon>
        <taxon>Coleoptera</taxon>
        <taxon>Polyphaga</taxon>
        <taxon>Elateriformia</taxon>
        <taxon>Elateroidea</taxon>
        <taxon>Lampyridae</taxon>
        <taxon>Lampyrinae</taxon>
        <taxon>Pyrocoelia</taxon>
    </lineage>
</organism>
<dbReference type="SUPFAM" id="SSF51735">
    <property type="entry name" value="NAD(P)-binding Rossmann-fold domains"/>
    <property type="match status" value="1"/>
</dbReference>
<dbReference type="Gene3D" id="3.40.50.720">
    <property type="entry name" value="NAD(P)-binding Rossmann-like Domain"/>
    <property type="match status" value="1"/>
</dbReference>
<feature type="transmembrane region" description="Helical" evidence="13">
    <location>
        <begin position="14"/>
        <end position="36"/>
    </location>
</feature>
<evidence type="ECO:0000256" key="1">
    <source>
        <dbReference type="ARBA" id="ARBA00004141"/>
    </source>
</evidence>
<dbReference type="PANTHER" id="PTHR24322:SF729">
    <property type="entry name" value="MIP05442P"/>
    <property type="match status" value="1"/>
</dbReference>
<keyword evidence="4" id="KW-0521">NADP</keyword>
<dbReference type="InterPro" id="IPR002347">
    <property type="entry name" value="SDR_fam"/>
</dbReference>
<dbReference type="GO" id="GO:0005811">
    <property type="term" value="C:lipid droplet"/>
    <property type="evidence" value="ECO:0007669"/>
    <property type="project" value="TreeGrafter"/>
</dbReference>
<dbReference type="GO" id="GO:0052650">
    <property type="term" value="F:all-trans-retinol dehydrogenase (NADP+) activity"/>
    <property type="evidence" value="ECO:0007669"/>
    <property type="project" value="UniProtKB-ARBA"/>
</dbReference>
<evidence type="ECO:0000256" key="2">
    <source>
        <dbReference type="ARBA" id="ARBA00006484"/>
    </source>
</evidence>
<keyword evidence="6" id="KW-0560">Oxidoreductase</keyword>
<comment type="subcellular location">
    <subcellularLocation>
        <location evidence="1">Membrane</location>
        <topology evidence="1">Multi-pass membrane protein</topology>
    </subcellularLocation>
</comment>
<evidence type="ECO:0000256" key="3">
    <source>
        <dbReference type="ARBA" id="ARBA00022692"/>
    </source>
</evidence>
<dbReference type="EMBL" id="JAVRBK010000007">
    <property type="protein sequence ID" value="KAK5641610.1"/>
    <property type="molecule type" value="Genomic_DNA"/>
</dbReference>
<evidence type="ECO:0000256" key="13">
    <source>
        <dbReference type="SAM" id="Phobius"/>
    </source>
</evidence>
<protein>
    <recommendedName>
        <fullName evidence="10">Short-chain dehydrogenase/reductase 3</fullName>
    </recommendedName>
    <alternativeName>
        <fullName evidence="11">Retinal short-chain dehydrogenase/reductase 1</fullName>
    </alternativeName>
</protein>
<evidence type="ECO:0000256" key="7">
    <source>
        <dbReference type="ARBA" id="ARBA00023098"/>
    </source>
</evidence>
<dbReference type="GO" id="GO:0016020">
    <property type="term" value="C:membrane"/>
    <property type="evidence" value="ECO:0007669"/>
    <property type="project" value="UniProtKB-SubCell"/>
</dbReference>
<dbReference type="Pfam" id="PF00106">
    <property type="entry name" value="adh_short"/>
    <property type="match status" value="1"/>
</dbReference>
<comment type="caution">
    <text evidence="14">The sequence shown here is derived from an EMBL/GenBank/DDBJ whole genome shotgun (WGS) entry which is preliminary data.</text>
</comment>
<keyword evidence="3 13" id="KW-0812">Transmembrane</keyword>
<comment type="similarity">
    <text evidence="2 12">Belongs to the short-chain dehydrogenases/reductases (SDR) family.</text>
</comment>
<dbReference type="PANTHER" id="PTHR24322">
    <property type="entry name" value="PKSB"/>
    <property type="match status" value="1"/>
</dbReference>
<evidence type="ECO:0000256" key="5">
    <source>
        <dbReference type="ARBA" id="ARBA00022989"/>
    </source>
</evidence>
<evidence type="ECO:0000256" key="6">
    <source>
        <dbReference type="ARBA" id="ARBA00023002"/>
    </source>
</evidence>
<evidence type="ECO:0000313" key="15">
    <source>
        <dbReference type="Proteomes" id="UP001329430"/>
    </source>
</evidence>
<sequence>MFICFHLKMWFKEFIFRVIAVVWEFLVLCTLSVYYYTEAILLTIAPSFLRNEKCLKGKRIVITGGAGGVGQELALRFGRLRAKVIIWDTNEMAIEALRVRFYNEGLELHTYIVDVTDRQSVYKHANLIKDEQGPVDILINNAGVVAGETFLDIPDEMVEKTFQVNVISHYWTIKAFLGDMLKRRKGHIVTVGSLTGMLGTYKCTDYSATKYALHGLHESLVIELKTHGHDNINITLINPFFINTGMFAGCKPRTLPMLEPKDVARRIVTAIRREETFVTIPASYRFLIPIKYYVPAKLCWAVMYRVIQGPQSMMGFKSRQDIRAA</sequence>
<dbReference type="FunFam" id="3.40.50.720:FF:000131">
    <property type="entry name" value="Short-chain dehydrogenase/reductase 3"/>
    <property type="match status" value="1"/>
</dbReference>
<dbReference type="PRINTS" id="PR00080">
    <property type="entry name" value="SDRFAMILY"/>
</dbReference>
<evidence type="ECO:0000256" key="4">
    <source>
        <dbReference type="ARBA" id="ARBA00022857"/>
    </source>
</evidence>
<dbReference type="CDD" id="cd05339">
    <property type="entry name" value="17beta-HSDXI-like_SDR_c"/>
    <property type="match status" value="1"/>
</dbReference>
<reference evidence="14 15" key="1">
    <citation type="journal article" date="2024" name="Insects">
        <title>An Improved Chromosome-Level Genome Assembly of the Firefly Pyrocoelia pectoralis.</title>
        <authorList>
            <person name="Fu X."/>
            <person name="Meyer-Rochow V.B."/>
            <person name="Ballantyne L."/>
            <person name="Zhu X."/>
        </authorList>
    </citation>
    <scope>NUCLEOTIDE SEQUENCE [LARGE SCALE GENOMIC DNA]</scope>
    <source>
        <strain evidence="14">XCY_ONT2</strain>
    </source>
</reference>
<dbReference type="AlphaFoldDB" id="A0AAN7V3U4"/>
<keyword evidence="8 13" id="KW-0472">Membrane</keyword>
<proteinExistence type="inferred from homology"/>
<dbReference type="InterPro" id="IPR036291">
    <property type="entry name" value="NAD(P)-bd_dom_sf"/>
</dbReference>
<comment type="function">
    <text evidence="9">Catalyzes the reduction of all-trans-retinal to all-trans-retinol in the presence of NADPH.</text>
</comment>
<name>A0AAN7V3U4_9COLE</name>
<accession>A0AAN7V3U4</accession>
<dbReference type="PRINTS" id="PR00081">
    <property type="entry name" value="GDHRDH"/>
</dbReference>